<organism evidence="2 3">
    <name type="scientific">Candidatus Brocadia fulgida</name>
    <dbReference type="NCBI Taxonomy" id="380242"/>
    <lineage>
        <taxon>Bacteria</taxon>
        <taxon>Pseudomonadati</taxon>
        <taxon>Planctomycetota</taxon>
        <taxon>Candidatus Brocadiia</taxon>
        <taxon>Candidatus Brocadiales</taxon>
        <taxon>Candidatus Brocadiaceae</taxon>
        <taxon>Candidatus Brocadia</taxon>
    </lineage>
</organism>
<proteinExistence type="predicted"/>
<dbReference type="AlphaFoldDB" id="A0A0M2UX72"/>
<dbReference type="EMBL" id="LAQJ01000220">
    <property type="protein sequence ID" value="KKO19084.1"/>
    <property type="molecule type" value="Genomic_DNA"/>
</dbReference>
<dbReference type="Proteomes" id="UP000034954">
    <property type="component" value="Unassembled WGS sequence"/>
</dbReference>
<gene>
    <name evidence="2" type="ORF">BROFUL_02198</name>
</gene>
<dbReference type="SUPFAM" id="SSF55469">
    <property type="entry name" value="FMN-dependent nitroreductase-like"/>
    <property type="match status" value="1"/>
</dbReference>
<dbReference type="Pfam" id="PF00881">
    <property type="entry name" value="Nitroreductase"/>
    <property type="match status" value="1"/>
</dbReference>
<evidence type="ECO:0000313" key="2">
    <source>
        <dbReference type="EMBL" id="KKO19084.1"/>
    </source>
</evidence>
<evidence type="ECO:0000259" key="1">
    <source>
        <dbReference type="Pfam" id="PF00881"/>
    </source>
</evidence>
<dbReference type="PATRIC" id="fig|380242.3.peg.2744"/>
<dbReference type="CDD" id="cd02142">
    <property type="entry name" value="McbC_SagB-like_oxidoreductase"/>
    <property type="match status" value="1"/>
</dbReference>
<reference evidence="2 3" key="1">
    <citation type="journal article" date="2013" name="BMC Microbiol.">
        <title>Identification of the type II cytochrome c maturation pathway in anammox bacteria by comparative genomics.</title>
        <authorList>
            <person name="Ferousi C."/>
            <person name="Speth D.R."/>
            <person name="Reimann J."/>
            <person name="Op den Camp H.J."/>
            <person name="Allen J.W."/>
            <person name="Keltjens J.T."/>
            <person name="Jetten M.S."/>
        </authorList>
    </citation>
    <scope>NUCLEOTIDE SEQUENCE [LARGE SCALE GENOMIC DNA]</scope>
    <source>
        <strain evidence="2">RU1</strain>
    </source>
</reference>
<dbReference type="InterPro" id="IPR020051">
    <property type="entry name" value="SagB-type_dehydrogenase"/>
</dbReference>
<sequence>MDEDLIEQYRYFLKDSIRKEIDFSQTDQNRGADVPPIEKPYRANAPRIDLVKPDAWKNITRIDLTTAIGHRESRRAYTKEPLTLEEISFLLWTTQGVRGEVVGSHAYRTVPSAGCRHAFETYLVVLNGKGLDQGVYRYLPLSHQLLFEFSEERLARKIVDAVYRQPYPGNAPVTFIWTAIPYRMEWRYHLAAHKVIAIDAGHVCQNLYLACEAIGAGTCAIAAYDQEALDRLLRIDGKDEFVIYLSPVGKVRNLPEK</sequence>
<evidence type="ECO:0000313" key="3">
    <source>
        <dbReference type="Proteomes" id="UP000034954"/>
    </source>
</evidence>
<dbReference type="Gene3D" id="3.40.109.10">
    <property type="entry name" value="NADH Oxidase"/>
    <property type="match status" value="1"/>
</dbReference>
<comment type="caution">
    <text evidence="2">The sequence shown here is derived from an EMBL/GenBank/DDBJ whole genome shotgun (WGS) entry which is preliminary data.</text>
</comment>
<dbReference type="GO" id="GO:0016491">
    <property type="term" value="F:oxidoreductase activity"/>
    <property type="evidence" value="ECO:0007669"/>
    <property type="project" value="InterPro"/>
</dbReference>
<feature type="domain" description="Nitroreductase" evidence="1">
    <location>
        <begin position="69"/>
        <end position="250"/>
    </location>
</feature>
<accession>A0A0M2UX72</accession>
<name>A0A0M2UX72_9BACT</name>
<dbReference type="PANTHER" id="PTHR43745:SF2">
    <property type="entry name" value="NITROREDUCTASE MJ1384-RELATED"/>
    <property type="match status" value="1"/>
</dbReference>
<keyword evidence="3" id="KW-1185">Reference proteome</keyword>
<dbReference type="NCBIfam" id="TIGR03605">
    <property type="entry name" value="antibiot_sagB"/>
    <property type="match status" value="1"/>
</dbReference>
<dbReference type="InterPro" id="IPR000415">
    <property type="entry name" value="Nitroreductase-like"/>
</dbReference>
<dbReference type="InterPro" id="IPR029479">
    <property type="entry name" value="Nitroreductase"/>
</dbReference>
<dbReference type="InterPro" id="IPR052544">
    <property type="entry name" value="Bacteriocin_Proc_Enz"/>
</dbReference>
<protein>
    <recommendedName>
        <fullName evidence="1">Nitroreductase domain-containing protein</fullName>
    </recommendedName>
</protein>
<dbReference type="PANTHER" id="PTHR43745">
    <property type="entry name" value="NITROREDUCTASE MJ1384-RELATED"/>
    <property type="match status" value="1"/>
</dbReference>